<dbReference type="Proteomes" id="UP000031449">
    <property type="component" value="Chromosome"/>
</dbReference>
<evidence type="ECO:0000313" key="2">
    <source>
        <dbReference type="EMBL" id="AJD89752.1"/>
    </source>
</evidence>
<dbReference type="SUPFAM" id="SSF51905">
    <property type="entry name" value="FAD/NAD(P)-binding domain"/>
    <property type="match status" value="1"/>
</dbReference>
<gene>
    <name evidence="2" type="ORF">JMA_04350</name>
</gene>
<proteinExistence type="predicted"/>
<dbReference type="STRING" id="1508404.JMA_04350"/>
<dbReference type="EMBL" id="CP009416">
    <property type="protein sequence ID" value="AJD89752.1"/>
    <property type="molecule type" value="Genomic_DNA"/>
</dbReference>
<dbReference type="AlphaFoldDB" id="A0A0B5AM51"/>
<dbReference type="PANTHER" id="PTHR46313:SF3">
    <property type="entry name" value="PROLYCOPENE ISOMERASE, CHLOROPLASTIC"/>
    <property type="match status" value="1"/>
</dbReference>
<name>A0A0B5AM51_9BACL</name>
<feature type="domain" description="Amine oxidase" evidence="1">
    <location>
        <begin position="13"/>
        <end position="482"/>
    </location>
</feature>
<dbReference type="BioCyc" id="JESP1508404:G14D9-9652-MONOMER"/>
<dbReference type="OrthoDB" id="9789960at2"/>
<organism evidence="2 3">
    <name type="scientific">Jeotgalibacillus malaysiensis</name>
    <dbReference type="NCBI Taxonomy" id="1508404"/>
    <lineage>
        <taxon>Bacteria</taxon>
        <taxon>Bacillati</taxon>
        <taxon>Bacillota</taxon>
        <taxon>Bacilli</taxon>
        <taxon>Bacillales</taxon>
        <taxon>Caryophanaceae</taxon>
        <taxon>Jeotgalibacillus</taxon>
    </lineage>
</organism>
<evidence type="ECO:0000259" key="1">
    <source>
        <dbReference type="Pfam" id="PF01593"/>
    </source>
</evidence>
<dbReference type="Gene3D" id="3.50.50.60">
    <property type="entry name" value="FAD/NAD(P)-binding domain"/>
    <property type="match status" value="2"/>
</dbReference>
<dbReference type="InterPro" id="IPR036188">
    <property type="entry name" value="FAD/NAD-bd_sf"/>
</dbReference>
<accession>A0A0B5AM51</accession>
<reference evidence="2 3" key="1">
    <citation type="submission" date="2014-08" db="EMBL/GenBank/DDBJ databases">
        <title>Complete genome of a marine bacteria Jeotgalibacillus malaysiensis.</title>
        <authorList>
            <person name="Yaakop A.S."/>
            <person name="Chan K.-G."/>
            <person name="Goh K.M."/>
        </authorList>
    </citation>
    <scope>NUCLEOTIDE SEQUENCE [LARGE SCALE GENOMIC DNA]</scope>
    <source>
        <strain evidence="2 3">D5</strain>
    </source>
</reference>
<dbReference type="KEGG" id="jeo:JMA_04350"/>
<dbReference type="GO" id="GO:0016116">
    <property type="term" value="P:carotenoid metabolic process"/>
    <property type="evidence" value="ECO:0007669"/>
    <property type="project" value="InterPro"/>
</dbReference>
<dbReference type="PANTHER" id="PTHR46313">
    <property type="match status" value="1"/>
</dbReference>
<dbReference type="HOGENOM" id="CLU_019722_4_2_9"/>
<protein>
    <submittedName>
        <fullName evidence="2">FAD-dependent oxidoreductase</fullName>
    </submittedName>
</protein>
<dbReference type="Pfam" id="PF01593">
    <property type="entry name" value="Amino_oxidase"/>
    <property type="match status" value="1"/>
</dbReference>
<dbReference type="InterPro" id="IPR045892">
    <property type="entry name" value="CrtISO-like"/>
</dbReference>
<dbReference type="InterPro" id="IPR002937">
    <property type="entry name" value="Amino_oxidase"/>
</dbReference>
<dbReference type="GO" id="GO:0016491">
    <property type="term" value="F:oxidoreductase activity"/>
    <property type="evidence" value="ECO:0007669"/>
    <property type="project" value="InterPro"/>
</dbReference>
<evidence type="ECO:0000313" key="3">
    <source>
        <dbReference type="Proteomes" id="UP000031449"/>
    </source>
</evidence>
<sequence length="496" mass="55683">MAREEIIVIGGGIGGLTAGALLAQAGKSVTILEASREWGGCAGKFQRHKFLYASGATLGMGLEKGGIHERVFRHLGIKADAFRLDDVMKIKRGERTLTFYADRQKHVQAMQQAFPDYGDAIGAFYKEVYQKAAKIRLLMKKLPILPIKTGREAFELLTSLKPTHVTLTPDFFKTVQSLLKKHRLLECKDFIHFLDGQLIDSMQTTTKDCAMLMGVLALDIYHEGAYYVQGGLYQFAYDLADAAKRNGAKAILGRRVTEIRKVRDHYEVVDHRGNIRTADHVICNAPIQSLPKILNEDLYSQLSPGLKKRSKQDTWGTMTLYISLDETHLPEDFPLFQQLMSPEGNSHDEGNHLFLSASDKNDRKRAPEGFRTLTVSTHINLASWKSKSQYDLNKTLFTEKMLQTIRHYYPTIDDAIIDIYPGAPKAWEKYPHRPGGVVGGFAQTRTHSLFFSLSHRTSLKNFWLCGDSVFPGGGTIGVSVSGYHCFHSITGRRLIQ</sequence>
<keyword evidence="3" id="KW-1185">Reference proteome</keyword>